<comment type="caution">
    <text evidence="9">The sequence shown here is derived from an EMBL/GenBank/DDBJ whole genome shotgun (WGS) entry which is preliminary data.</text>
</comment>
<feature type="region of interest" description="Disordered" evidence="6">
    <location>
        <begin position="1"/>
        <end position="21"/>
    </location>
</feature>
<feature type="compositionally biased region" description="Basic and acidic residues" evidence="6">
    <location>
        <begin position="640"/>
        <end position="670"/>
    </location>
</feature>
<evidence type="ECO:0000256" key="4">
    <source>
        <dbReference type="ARBA" id="ARBA00023180"/>
    </source>
</evidence>
<dbReference type="InterPro" id="IPR050174">
    <property type="entry name" value="Protocadherin/Cadherin-CA"/>
</dbReference>
<dbReference type="PROSITE" id="PS50268">
    <property type="entry name" value="CADHERIN_2"/>
    <property type="match status" value="2"/>
</dbReference>
<evidence type="ECO:0000256" key="6">
    <source>
        <dbReference type="SAM" id="MobiDB-lite"/>
    </source>
</evidence>
<keyword evidence="2 7" id="KW-0812">Transmembrane</keyword>
<keyword evidence="4" id="KW-0325">Glycoprotein</keyword>
<feature type="domain" description="Cadherin" evidence="8">
    <location>
        <begin position="131"/>
        <end position="247"/>
    </location>
</feature>
<dbReference type="AlphaFoldDB" id="A0AAE0Y188"/>
<evidence type="ECO:0000313" key="10">
    <source>
        <dbReference type="Proteomes" id="UP001283361"/>
    </source>
</evidence>
<dbReference type="Gene3D" id="2.60.40.60">
    <property type="entry name" value="Cadherins"/>
    <property type="match status" value="2"/>
</dbReference>
<comment type="subcellular location">
    <subcellularLocation>
        <location evidence="1">Membrane</location>
        <topology evidence="1">Single-pass membrane protein</topology>
    </subcellularLocation>
</comment>
<feature type="domain" description="Cadherin" evidence="8">
    <location>
        <begin position="278"/>
        <end position="358"/>
    </location>
</feature>
<dbReference type="PANTHER" id="PTHR24028:SF146">
    <property type="entry name" value="CADHERIN 96CB, ISOFORM D-RELATED"/>
    <property type="match status" value="1"/>
</dbReference>
<dbReference type="SUPFAM" id="SSF49313">
    <property type="entry name" value="Cadherin-like"/>
    <property type="match status" value="2"/>
</dbReference>
<evidence type="ECO:0000259" key="8">
    <source>
        <dbReference type="PROSITE" id="PS50268"/>
    </source>
</evidence>
<dbReference type="Proteomes" id="UP001283361">
    <property type="component" value="Unassembled WGS sequence"/>
</dbReference>
<dbReference type="InterPro" id="IPR015919">
    <property type="entry name" value="Cadherin-like_sf"/>
</dbReference>
<keyword evidence="7" id="KW-0472">Membrane</keyword>
<gene>
    <name evidence="9" type="ORF">RRG08_053580</name>
</gene>
<sequence length="712" mass="79617">MVTPHIFLTGKQRSEDAKQDRPCRMGTDFLTVKENLPSGSPLLDLSTEHGETWSISGADTRGLFRLKKFGDGRMRIMLVKSANVQEGNGRLNHLRETLSFRVNCHDGKHSYKYRQTVVFEDVNEHPPQFDRRRSYNITVDEMSIVGSPVYSLEHLATDPDLSKSAVDYVLKPFTGPQADGRDYFNISKNKAYIVLSRAVDYDAISRSGPTQFGLNISATDRGDPGPLTAYKSLVITVADADDQTPAFVYPDCHMTNGHCSKPYYQAAVKCGYTGPLCLYPAQISAEDRDTQNYSINYSIERVEPKKFQDKFVMSKHTGEIRVVKPSCALRADEILLTIRATEDSSVQQSETATVQVDLVANKALGDTLRSRLPLPGRTYDLVYFGNQRKLHPSYRDSSFKILPLVTFLILFISFIVLGSCIAVVAVRLLRAKRSRKEVIDSSISSRQSNELQVERNKCPICQSYECQGHTDGVTSFRATLSYATELSDPDLNITERCHHKNSFAHSTAQTNQDDGKTPGPPLPFARRDIRKSVNTESTSTGVVSTSTSTNSTTSSNSSTAERSSAESNHTNLKAGKLPLTFVPTAITASNGHYRGGETVEPASHIPHHTHQIANYLGAPLKQEAKISNSVDPSCATSTAKKTEQKEKEKKTMEGDYVENKTQERNEDRTVKERLKNKLNKILPQFLRDENPRVRFDDRNIWAFEEETRSVIY</sequence>
<dbReference type="CDD" id="cd11304">
    <property type="entry name" value="Cadherin_repeat"/>
    <property type="match status" value="2"/>
</dbReference>
<dbReference type="GO" id="GO:0007156">
    <property type="term" value="P:homophilic cell adhesion via plasma membrane adhesion molecules"/>
    <property type="evidence" value="ECO:0007669"/>
    <property type="project" value="InterPro"/>
</dbReference>
<dbReference type="GO" id="GO:0005509">
    <property type="term" value="F:calcium ion binding"/>
    <property type="evidence" value="ECO:0007669"/>
    <property type="project" value="UniProtKB-UniRule"/>
</dbReference>
<evidence type="ECO:0000256" key="3">
    <source>
        <dbReference type="ARBA" id="ARBA00022989"/>
    </source>
</evidence>
<dbReference type="SMART" id="SM00112">
    <property type="entry name" value="CA"/>
    <property type="match status" value="2"/>
</dbReference>
<organism evidence="9 10">
    <name type="scientific">Elysia crispata</name>
    <name type="common">lettuce slug</name>
    <dbReference type="NCBI Taxonomy" id="231223"/>
    <lineage>
        <taxon>Eukaryota</taxon>
        <taxon>Metazoa</taxon>
        <taxon>Spiralia</taxon>
        <taxon>Lophotrochozoa</taxon>
        <taxon>Mollusca</taxon>
        <taxon>Gastropoda</taxon>
        <taxon>Heterobranchia</taxon>
        <taxon>Euthyneura</taxon>
        <taxon>Panpulmonata</taxon>
        <taxon>Sacoglossa</taxon>
        <taxon>Placobranchoidea</taxon>
        <taxon>Plakobranchidae</taxon>
        <taxon>Elysia</taxon>
    </lineage>
</organism>
<proteinExistence type="predicted"/>
<reference evidence="9" key="1">
    <citation type="journal article" date="2023" name="G3 (Bethesda)">
        <title>A reference genome for the long-term kleptoplast-retaining sea slug Elysia crispata morphotype clarki.</title>
        <authorList>
            <person name="Eastman K.E."/>
            <person name="Pendleton A.L."/>
            <person name="Shaikh M.A."/>
            <person name="Suttiyut T."/>
            <person name="Ogas R."/>
            <person name="Tomko P."/>
            <person name="Gavelis G."/>
            <person name="Widhalm J.R."/>
            <person name="Wisecaver J.H."/>
        </authorList>
    </citation>
    <scope>NUCLEOTIDE SEQUENCE</scope>
    <source>
        <strain evidence="9">ECLA1</strain>
    </source>
</reference>
<evidence type="ECO:0000313" key="9">
    <source>
        <dbReference type="EMBL" id="KAK3729381.1"/>
    </source>
</evidence>
<feature type="compositionally biased region" description="Basic and acidic residues" evidence="6">
    <location>
        <begin position="12"/>
        <end position="21"/>
    </location>
</feature>
<evidence type="ECO:0000256" key="2">
    <source>
        <dbReference type="ARBA" id="ARBA00022692"/>
    </source>
</evidence>
<keyword evidence="3 7" id="KW-1133">Transmembrane helix</keyword>
<feature type="region of interest" description="Disordered" evidence="6">
    <location>
        <begin position="628"/>
        <end position="670"/>
    </location>
</feature>
<dbReference type="EMBL" id="JAWDGP010007144">
    <property type="protein sequence ID" value="KAK3729381.1"/>
    <property type="molecule type" value="Genomic_DNA"/>
</dbReference>
<dbReference type="InterPro" id="IPR002126">
    <property type="entry name" value="Cadherin-like_dom"/>
</dbReference>
<keyword evidence="5" id="KW-0106">Calcium</keyword>
<keyword evidence="10" id="KW-1185">Reference proteome</keyword>
<accession>A0AAE0Y188</accession>
<feature type="transmembrane region" description="Helical" evidence="7">
    <location>
        <begin position="401"/>
        <end position="426"/>
    </location>
</feature>
<name>A0AAE0Y188_9GAST</name>
<feature type="region of interest" description="Disordered" evidence="6">
    <location>
        <begin position="504"/>
        <end position="572"/>
    </location>
</feature>
<evidence type="ECO:0000256" key="1">
    <source>
        <dbReference type="ARBA" id="ARBA00004167"/>
    </source>
</evidence>
<dbReference type="PANTHER" id="PTHR24028">
    <property type="entry name" value="CADHERIN-87A"/>
    <property type="match status" value="1"/>
</dbReference>
<dbReference type="GO" id="GO:0005886">
    <property type="term" value="C:plasma membrane"/>
    <property type="evidence" value="ECO:0007669"/>
    <property type="project" value="TreeGrafter"/>
</dbReference>
<evidence type="ECO:0000256" key="5">
    <source>
        <dbReference type="PROSITE-ProRule" id="PRU00043"/>
    </source>
</evidence>
<feature type="compositionally biased region" description="Low complexity" evidence="6">
    <location>
        <begin position="534"/>
        <end position="567"/>
    </location>
</feature>
<protein>
    <recommendedName>
        <fullName evidence="8">Cadherin domain-containing protein</fullName>
    </recommendedName>
</protein>
<evidence type="ECO:0000256" key="7">
    <source>
        <dbReference type="SAM" id="Phobius"/>
    </source>
</evidence>